<keyword evidence="1" id="KW-0812">Transmembrane</keyword>
<feature type="transmembrane region" description="Helical" evidence="1">
    <location>
        <begin position="6"/>
        <end position="24"/>
    </location>
</feature>
<evidence type="ECO:0000313" key="3">
    <source>
        <dbReference type="Proteomes" id="UP001628193"/>
    </source>
</evidence>
<keyword evidence="3" id="KW-1185">Reference proteome</keyword>
<reference evidence="2 3" key="2">
    <citation type="submission" date="2024-09" db="EMBL/GenBank/DDBJ databases">
        <title>Draft genome sequence of Candidatus Magnetaquicoccaceae bacterium FCR-1.</title>
        <authorList>
            <person name="Shimoshige H."/>
            <person name="Shimamura S."/>
            <person name="Taoka A."/>
            <person name="Kobayashi H."/>
            <person name="Maekawa T."/>
        </authorList>
    </citation>
    <scope>NUCLEOTIDE SEQUENCE [LARGE SCALE GENOMIC DNA]</scope>
    <source>
        <strain evidence="2 3">FCR-1</strain>
    </source>
</reference>
<evidence type="ECO:0000256" key="1">
    <source>
        <dbReference type="SAM" id="Phobius"/>
    </source>
</evidence>
<dbReference type="EMBL" id="BAAFGK010000004">
    <property type="protein sequence ID" value="GAB0056639.1"/>
    <property type="molecule type" value="Genomic_DNA"/>
</dbReference>
<dbReference type="Proteomes" id="UP001628193">
    <property type="component" value="Unassembled WGS sequence"/>
</dbReference>
<organism evidence="2 3">
    <name type="scientific">Candidatus Magnetaquiglobus chichijimensis</name>
    <dbReference type="NCBI Taxonomy" id="3141448"/>
    <lineage>
        <taxon>Bacteria</taxon>
        <taxon>Pseudomonadati</taxon>
        <taxon>Pseudomonadota</taxon>
        <taxon>Magnetococcia</taxon>
        <taxon>Magnetococcales</taxon>
        <taxon>Candidatus Magnetaquicoccaceae</taxon>
        <taxon>Candidatus Magnetaquiglobus</taxon>
    </lineage>
</organism>
<protein>
    <submittedName>
        <fullName evidence="2">Uncharacterized protein</fullName>
    </submittedName>
</protein>
<comment type="caution">
    <text evidence="2">The sequence shown here is derived from an EMBL/GenBank/DDBJ whole genome shotgun (WGS) entry which is preliminary data.</text>
</comment>
<accession>A0ABQ0C6X6</accession>
<gene>
    <name evidence="2" type="ORF">SIID45300_00947</name>
</gene>
<keyword evidence="1" id="KW-0472">Membrane</keyword>
<proteinExistence type="predicted"/>
<reference evidence="2 3" key="1">
    <citation type="submission" date="2024-05" db="EMBL/GenBank/DDBJ databases">
        <authorList>
            <consortium name="Candidatus Magnetaquicoccaceae bacterium FCR-1 genome sequencing consortium"/>
            <person name="Shimoshige H."/>
            <person name="Shimamura S."/>
            <person name="Taoka A."/>
            <person name="Kobayashi H."/>
            <person name="Maekawa T."/>
        </authorList>
    </citation>
    <scope>NUCLEOTIDE SEQUENCE [LARGE SCALE GENOMIC DNA]</scope>
    <source>
        <strain evidence="2 3">FCR-1</strain>
    </source>
</reference>
<sequence>MSAFWIVGIIFNVTLTGLAIWWVWSNRAKDDPKK</sequence>
<evidence type="ECO:0000313" key="2">
    <source>
        <dbReference type="EMBL" id="GAB0056639.1"/>
    </source>
</evidence>
<keyword evidence="1" id="KW-1133">Transmembrane helix</keyword>
<name>A0ABQ0C6X6_9PROT</name>